<dbReference type="GO" id="GO:0036218">
    <property type="term" value="F:dTTP diphosphatase activity"/>
    <property type="evidence" value="ECO:0007669"/>
    <property type="project" value="RHEA"/>
</dbReference>
<dbReference type="PANTHER" id="PTHR43213:SF5">
    <property type="entry name" value="BIFUNCTIONAL DTTP_UTP PYROPHOSPHATASE_METHYLTRANSFERASE PROTEIN-RELATED"/>
    <property type="match status" value="1"/>
</dbReference>
<keyword evidence="4 6" id="KW-0378">Hydrolase</keyword>
<dbReference type="GO" id="GO:0036221">
    <property type="term" value="F:UTP diphosphatase activity"/>
    <property type="evidence" value="ECO:0007669"/>
    <property type="project" value="RHEA"/>
</dbReference>
<keyword evidence="3 6" id="KW-0963">Cytoplasm</keyword>
<proteinExistence type="inferred from homology"/>
<comment type="function">
    <text evidence="6">Nucleoside triphosphate pyrophosphatase that hydrolyzes dTTP and UTP. May have a dual role in cell division arrest and in preventing the incorporation of modified nucleotides into cellular nucleic acids.</text>
</comment>
<dbReference type="InterPro" id="IPR003697">
    <property type="entry name" value="Maf-like"/>
</dbReference>
<dbReference type="GO" id="GO:0009117">
    <property type="term" value="P:nucleotide metabolic process"/>
    <property type="evidence" value="ECO:0007669"/>
    <property type="project" value="UniProtKB-KW"/>
</dbReference>
<dbReference type="KEGG" id="bko:CKF48_16970"/>
<organism evidence="7 8">
    <name type="scientific">Cytobacillus kochii</name>
    <dbReference type="NCBI Taxonomy" id="859143"/>
    <lineage>
        <taxon>Bacteria</taxon>
        <taxon>Bacillati</taxon>
        <taxon>Bacillota</taxon>
        <taxon>Bacilli</taxon>
        <taxon>Bacillales</taxon>
        <taxon>Bacillaceae</taxon>
        <taxon>Cytobacillus</taxon>
    </lineage>
</organism>
<gene>
    <name evidence="7" type="ORF">CKF48_16970</name>
</gene>
<dbReference type="PIRSF" id="PIRSF006305">
    <property type="entry name" value="Maf"/>
    <property type="match status" value="1"/>
</dbReference>
<dbReference type="PANTHER" id="PTHR43213">
    <property type="entry name" value="BIFUNCTIONAL DTTP/UTP PYROPHOSPHATASE/METHYLTRANSFERASE PROTEIN-RELATED"/>
    <property type="match status" value="1"/>
</dbReference>
<dbReference type="CDD" id="cd00555">
    <property type="entry name" value="Maf"/>
    <property type="match status" value="1"/>
</dbReference>
<dbReference type="Gene3D" id="3.90.950.10">
    <property type="match status" value="1"/>
</dbReference>
<dbReference type="EMBL" id="CP022983">
    <property type="protein sequence ID" value="ASV68832.1"/>
    <property type="molecule type" value="Genomic_DNA"/>
</dbReference>
<reference evidence="7 8" key="1">
    <citation type="submission" date="2017-08" db="EMBL/GenBank/DDBJ databases">
        <title>Complete Genome Sequence of Bacillus kochii Oregon-R-modENCODE STRAIN BDGP4, isolated from Drosophila melanogaster gut.</title>
        <authorList>
            <person name="Wan K.H."/>
            <person name="Yu C."/>
            <person name="Park S."/>
            <person name="Hammonds A.S."/>
            <person name="Booth B.W."/>
            <person name="Celniker S.E."/>
        </authorList>
    </citation>
    <scope>NUCLEOTIDE SEQUENCE [LARGE SCALE GENOMIC DNA]</scope>
    <source>
        <strain evidence="7 8">BDGP4</strain>
    </source>
</reference>
<evidence type="ECO:0000313" key="8">
    <source>
        <dbReference type="Proteomes" id="UP000215137"/>
    </source>
</evidence>
<comment type="caution">
    <text evidence="6">Lacks conserved residue(s) required for the propagation of feature annotation.</text>
</comment>
<dbReference type="SUPFAM" id="SSF52972">
    <property type="entry name" value="ITPase-like"/>
    <property type="match status" value="1"/>
</dbReference>
<dbReference type="RefSeq" id="WP_095372399.1">
    <property type="nucleotide sequence ID" value="NZ_CP022983.1"/>
</dbReference>
<evidence type="ECO:0000256" key="2">
    <source>
        <dbReference type="ARBA" id="ARBA00004496"/>
    </source>
</evidence>
<protein>
    <recommendedName>
        <fullName evidence="6">dTTP/UTP pyrophosphatase</fullName>
        <shortName evidence="6">dTTPase/UTPase</shortName>
        <ecNumber evidence="6">3.6.1.9</ecNumber>
    </recommendedName>
    <alternativeName>
        <fullName evidence="6">Nucleoside triphosphate pyrophosphatase</fullName>
    </alternativeName>
    <alternativeName>
        <fullName evidence="6">Nucleotide pyrophosphatase</fullName>
        <shortName evidence="6">Nucleotide PPase</shortName>
    </alternativeName>
</protein>
<keyword evidence="8" id="KW-1185">Reference proteome</keyword>
<dbReference type="HAMAP" id="MF_00528">
    <property type="entry name" value="Maf"/>
    <property type="match status" value="1"/>
</dbReference>
<feature type="site" description="Important for substrate specificity" evidence="6">
    <location>
        <position position="154"/>
    </location>
</feature>
<sequence length="196" mass="21906">MQTQTLILASTSPRRKQLLEQINLSFKVKGSHVDEQFEANLKPDEIVQELAERKARAVYNNESDTFVIGSDTVVVQKGEVLGKPIDEDEAYLMLKNLSNGTHEVYTGVAILTANKITRFSVVTKVEFWPLSEEEIYAYIQTGEPFDKAGGYGIQGIGATLVKQIHGDYFAVMGLPISQTIRELRKMGYSLPHHLFG</sequence>
<dbReference type="OrthoDB" id="9807767at2"/>
<evidence type="ECO:0000256" key="5">
    <source>
        <dbReference type="ARBA" id="ARBA00023080"/>
    </source>
</evidence>
<dbReference type="EC" id="3.6.1.9" evidence="6"/>
<accession>A0A248TL13</accession>
<comment type="subcellular location">
    <subcellularLocation>
        <location evidence="2 6">Cytoplasm</location>
    </subcellularLocation>
</comment>
<comment type="similarity">
    <text evidence="6">Belongs to the Maf family. YhdE subfamily.</text>
</comment>
<dbReference type="AlphaFoldDB" id="A0A248TL13"/>
<dbReference type="Pfam" id="PF02545">
    <property type="entry name" value="Maf"/>
    <property type="match status" value="1"/>
</dbReference>
<evidence type="ECO:0000256" key="4">
    <source>
        <dbReference type="ARBA" id="ARBA00022801"/>
    </source>
</evidence>
<feature type="site" description="Important for substrate specificity" evidence="6">
    <location>
        <position position="14"/>
    </location>
</feature>
<evidence type="ECO:0000256" key="3">
    <source>
        <dbReference type="ARBA" id="ARBA00022490"/>
    </source>
</evidence>
<dbReference type="GO" id="GO:0005737">
    <property type="term" value="C:cytoplasm"/>
    <property type="evidence" value="ECO:0007669"/>
    <property type="project" value="UniProtKB-SubCell"/>
</dbReference>
<comment type="catalytic activity">
    <reaction evidence="6">
        <text>UTP + H2O = UMP + diphosphate + H(+)</text>
        <dbReference type="Rhea" id="RHEA:29395"/>
        <dbReference type="ChEBI" id="CHEBI:15377"/>
        <dbReference type="ChEBI" id="CHEBI:15378"/>
        <dbReference type="ChEBI" id="CHEBI:33019"/>
        <dbReference type="ChEBI" id="CHEBI:46398"/>
        <dbReference type="ChEBI" id="CHEBI:57865"/>
        <dbReference type="EC" id="3.6.1.9"/>
    </reaction>
</comment>
<comment type="cofactor">
    <cofactor evidence="1 6">
        <name>a divalent metal cation</name>
        <dbReference type="ChEBI" id="CHEBI:60240"/>
    </cofactor>
</comment>
<comment type="catalytic activity">
    <reaction evidence="6">
        <text>dTTP + H2O = dTMP + diphosphate + H(+)</text>
        <dbReference type="Rhea" id="RHEA:28534"/>
        <dbReference type="ChEBI" id="CHEBI:15377"/>
        <dbReference type="ChEBI" id="CHEBI:15378"/>
        <dbReference type="ChEBI" id="CHEBI:33019"/>
        <dbReference type="ChEBI" id="CHEBI:37568"/>
        <dbReference type="ChEBI" id="CHEBI:63528"/>
        <dbReference type="EC" id="3.6.1.9"/>
    </reaction>
</comment>
<feature type="site" description="Important for substrate specificity" evidence="6">
    <location>
        <position position="72"/>
    </location>
</feature>
<feature type="active site" description="Proton acceptor" evidence="6">
    <location>
        <position position="71"/>
    </location>
</feature>
<evidence type="ECO:0000256" key="6">
    <source>
        <dbReference type="HAMAP-Rule" id="MF_00528"/>
    </source>
</evidence>
<dbReference type="FunFam" id="3.90.950.10:FF:000005">
    <property type="entry name" value="7-methyl-GTP pyrophosphatase"/>
    <property type="match status" value="1"/>
</dbReference>
<dbReference type="NCBIfam" id="TIGR00172">
    <property type="entry name" value="maf"/>
    <property type="match status" value="1"/>
</dbReference>
<name>A0A248TL13_9BACI</name>
<evidence type="ECO:0000256" key="1">
    <source>
        <dbReference type="ARBA" id="ARBA00001968"/>
    </source>
</evidence>
<keyword evidence="5 6" id="KW-0546">Nucleotide metabolism</keyword>
<dbReference type="Proteomes" id="UP000215137">
    <property type="component" value="Chromosome"/>
</dbReference>
<evidence type="ECO:0000313" key="7">
    <source>
        <dbReference type="EMBL" id="ASV68832.1"/>
    </source>
</evidence>
<dbReference type="InterPro" id="IPR029001">
    <property type="entry name" value="ITPase-like_fam"/>
</dbReference>